<dbReference type="InterPro" id="IPR011009">
    <property type="entry name" value="Kinase-like_dom_sf"/>
</dbReference>
<dbReference type="InterPro" id="IPR015897">
    <property type="entry name" value="CHK_kinase-like"/>
</dbReference>
<reference evidence="2 3" key="1">
    <citation type="submission" date="2024-02" db="EMBL/GenBank/DDBJ databases">
        <title>A chromosome-level genome assembly of Drosophila madeirensis, a fruit fly species endemic to Madeira island.</title>
        <authorList>
            <person name="Tomihara K."/>
            <person name="Llopart A."/>
            <person name="Yamamoto D."/>
        </authorList>
    </citation>
    <scope>NUCLEOTIDE SEQUENCE [LARGE SCALE GENOMIC DNA]</scope>
    <source>
        <strain evidence="2 3">RF1</strain>
    </source>
</reference>
<accession>A0AAU9FP28</accession>
<organism evidence="2 3">
    <name type="scientific">Drosophila madeirensis</name>
    <name type="common">Fruit fly</name>
    <dbReference type="NCBI Taxonomy" id="30013"/>
    <lineage>
        <taxon>Eukaryota</taxon>
        <taxon>Metazoa</taxon>
        <taxon>Ecdysozoa</taxon>
        <taxon>Arthropoda</taxon>
        <taxon>Hexapoda</taxon>
        <taxon>Insecta</taxon>
        <taxon>Pterygota</taxon>
        <taxon>Neoptera</taxon>
        <taxon>Endopterygota</taxon>
        <taxon>Diptera</taxon>
        <taxon>Brachycera</taxon>
        <taxon>Muscomorpha</taxon>
        <taxon>Ephydroidea</taxon>
        <taxon>Drosophilidae</taxon>
        <taxon>Drosophila</taxon>
        <taxon>Sophophora</taxon>
    </lineage>
</organism>
<dbReference type="Pfam" id="PF02958">
    <property type="entry name" value="EcKL"/>
    <property type="match status" value="1"/>
</dbReference>
<feature type="domain" description="CHK kinase-like" evidence="1">
    <location>
        <begin position="158"/>
        <end position="346"/>
    </location>
</feature>
<gene>
    <name evidence="2" type="ORF">DMAD_05967</name>
</gene>
<protein>
    <recommendedName>
        <fullName evidence="1">CHK kinase-like domain-containing protein</fullName>
    </recommendedName>
</protein>
<keyword evidence="3" id="KW-1185">Reference proteome</keyword>
<dbReference type="EMBL" id="AP029265">
    <property type="protein sequence ID" value="BFF97583.1"/>
    <property type="molecule type" value="Genomic_DNA"/>
</dbReference>
<evidence type="ECO:0000259" key="1">
    <source>
        <dbReference type="SMART" id="SM00587"/>
    </source>
</evidence>
<dbReference type="Gene3D" id="3.90.1200.10">
    <property type="match status" value="1"/>
</dbReference>
<dbReference type="InterPro" id="IPR004119">
    <property type="entry name" value="EcKL"/>
</dbReference>
<dbReference type="PANTHER" id="PTHR11012:SF56">
    <property type="entry name" value="CHK KINASE-LIKE DOMAIN-CONTAINING PROTEIN-RELATED"/>
    <property type="match status" value="1"/>
</dbReference>
<proteinExistence type="predicted"/>
<sequence>MLVVDYAVTFVTRVLSVLSVEWSSLPATDGAMDPPQKSDYSAEYFEKALVKAHQSPNLRVESFSIEVLSQNGENFCSVIYRVVVGFRKTADATLETGRYIIKDLLPVVAELGTNEKTMFEELLPAMGDILGRAPPSLGEHKLSADCLLADATNGKEVYVLEDLGALGYASMDRFRGLSLEDAQIGLGKMAQFHAASMVLCQQQPELVAKLSPSHYAEGVSDPFAQVIVIGGTEYAAEVFAQELPQIAKKMKAQIPEEYSKRIRAVVDPKNSAFNVIVHGDLWVNNMMLDRSNGNVILVDFQNCFLGSPAIDVQFFFYTSLQLEVLLHQQDALLQHYYHSLTETLKLCGYTGSVPTFEQLMAEMQRCLYYGYYAVACELPICCASPEASSDFNLHTFGNKQALEEKRRQLFASERVRQTIKAALLTFEQQGILETP</sequence>
<evidence type="ECO:0000313" key="2">
    <source>
        <dbReference type="EMBL" id="BFF97583.1"/>
    </source>
</evidence>
<dbReference type="SMART" id="SM00587">
    <property type="entry name" value="CHK"/>
    <property type="match status" value="1"/>
</dbReference>
<dbReference type="AlphaFoldDB" id="A0AAU9FP28"/>
<dbReference type="SUPFAM" id="SSF56112">
    <property type="entry name" value="Protein kinase-like (PK-like)"/>
    <property type="match status" value="1"/>
</dbReference>
<name>A0AAU9FP28_DROMD</name>
<dbReference type="PANTHER" id="PTHR11012">
    <property type="entry name" value="PROTEIN KINASE-LIKE DOMAIN-CONTAINING"/>
    <property type="match status" value="1"/>
</dbReference>
<evidence type="ECO:0000313" key="3">
    <source>
        <dbReference type="Proteomes" id="UP001500889"/>
    </source>
</evidence>
<dbReference type="Proteomes" id="UP001500889">
    <property type="component" value="Chromosome J"/>
</dbReference>